<dbReference type="PANTHER" id="PTHR39199">
    <property type="entry name" value="BLR5128 PROTEIN"/>
    <property type="match status" value="1"/>
</dbReference>
<organism evidence="2 3">
    <name type="scientific">Bermanella marisrubri</name>
    <dbReference type="NCBI Taxonomy" id="207949"/>
    <lineage>
        <taxon>Bacteria</taxon>
        <taxon>Pseudomonadati</taxon>
        <taxon>Pseudomonadota</taxon>
        <taxon>Gammaproteobacteria</taxon>
        <taxon>Oceanospirillales</taxon>
        <taxon>Oceanospirillaceae</taxon>
        <taxon>Bermanella</taxon>
    </lineage>
</organism>
<reference evidence="2 3" key="1">
    <citation type="submission" date="2006-03" db="EMBL/GenBank/DDBJ databases">
        <authorList>
            <person name="Pinhassi J."/>
            <person name="Pedros-Alio C."/>
            <person name="Ferriera S."/>
            <person name="Johnson J."/>
            <person name="Kravitz S."/>
            <person name="Halpern A."/>
            <person name="Remington K."/>
            <person name="Beeson K."/>
            <person name="Tran B."/>
            <person name="Rogers Y.-H."/>
            <person name="Friedman R."/>
            <person name="Venter J.C."/>
        </authorList>
    </citation>
    <scope>NUCLEOTIDE SEQUENCE [LARGE SCALE GENOMIC DNA]</scope>
    <source>
        <strain evidence="2 3">RED65</strain>
    </source>
</reference>
<accession>Q1MXM7</accession>
<sequence>MKSATDLDFLLQNLKPSILDDDFVFCNLGHELEKGLHLNPIACFHENEGWTMVITMKSALANKLVYESTFRCITLNVESSLNAVGLTATVAQALADKHISANVIAAYYHDHIFVPSNRAEDALVILKDLSDQCAT</sequence>
<protein>
    <recommendedName>
        <fullName evidence="1">DUF2241 domain-containing protein</fullName>
    </recommendedName>
</protein>
<evidence type="ECO:0000259" key="1">
    <source>
        <dbReference type="Pfam" id="PF10000"/>
    </source>
</evidence>
<dbReference type="STRING" id="207949.RED65_07449"/>
<feature type="domain" description="DUF2241" evidence="1">
    <location>
        <begin position="5"/>
        <end position="71"/>
    </location>
</feature>
<dbReference type="AlphaFoldDB" id="Q1MXM7"/>
<keyword evidence="3" id="KW-1185">Reference proteome</keyword>
<comment type="caution">
    <text evidence="2">The sequence shown here is derived from an EMBL/GenBank/DDBJ whole genome shotgun (WGS) entry which is preliminary data.</text>
</comment>
<evidence type="ECO:0000313" key="2">
    <source>
        <dbReference type="EMBL" id="EAT10728.1"/>
    </source>
</evidence>
<dbReference type="PANTHER" id="PTHR39199:SF1">
    <property type="entry name" value="BLR5128 PROTEIN"/>
    <property type="match status" value="1"/>
</dbReference>
<dbReference type="SUPFAM" id="SSF55021">
    <property type="entry name" value="ACT-like"/>
    <property type="match status" value="2"/>
</dbReference>
<evidence type="ECO:0000313" key="3">
    <source>
        <dbReference type="Proteomes" id="UP000004263"/>
    </source>
</evidence>
<dbReference type="OrthoDB" id="517867at2"/>
<dbReference type="HOGENOM" id="CLU_113369_0_0_6"/>
<dbReference type="Proteomes" id="UP000004263">
    <property type="component" value="Unassembled WGS sequence"/>
</dbReference>
<dbReference type="Pfam" id="PF10000">
    <property type="entry name" value="ACT_3"/>
    <property type="match status" value="1"/>
</dbReference>
<dbReference type="RefSeq" id="WP_007016844.1">
    <property type="nucleotide sequence ID" value="NZ_AAQH01000037.1"/>
</dbReference>
<dbReference type="EMBL" id="AAQH01000037">
    <property type="protein sequence ID" value="EAT10728.1"/>
    <property type="molecule type" value="Genomic_DNA"/>
</dbReference>
<proteinExistence type="predicted"/>
<dbReference type="Gene3D" id="3.30.2130.10">
    <property type="entry name" value="VC0802-like"/>
    <property type="match status" value="1"/>
</dbReference>
<dbReference type="InterPro" id="IPR018717">
    <property type="entry name" value="DUF2241"/>
</dbReference>
<dbReference type="InterPro" id="IPR045865">
    <property type="entry name" value="ACT-like_dom_sf"/>
</dbReference>
<name>Q1MXM7_9GAMM</name>
<gene>
    <name evidence="2" type="ORF">RED65_07449</name>
</gene>